<proteinExistence type="predicted"/>
<feature type="region of interest" description="Disordered" evidence="1">
    <location>
        <begin position="1"/>
        <end position="37"/>
    </location>
</feature>
<gene>
    <name evidence="2" type="ORF">PC117_g8637</name>
</gene>
<comment type="caution">
    <text evidence="2">The sequence shown here is derived from an EMBL/GenBank/DDBJ whole genome shotgun (WGS) entry which is preliminary data.</text>
</comment>
<sequence length="37" mass="4024">MSAARTLPPKATIGEHSVSFEDLDDEDSRATVEDLGY</sequence>
<evidence type="ECO:0000256" key="1">
    <source>
        <dbReference type="SAM" id="MobiDB-lite"/>
    </source>
</evidence>
<feature type="compositionally biased region" description="Basic and acidic residues" evidence="1">
    <location>
        <begin position="28"/>
        <end position="37"/>
    </location>
</feature>
<dbReference type="EMBL" id="RCMK01000189">
    <property type="protein sequence ID" value="KAG2945203.1"/>
    <property type="molecule type" value="Genomic_DNA"/>
</dbReference>
<accession>A0A8T1E0H2</accession>
<dbReference type="Proteomes" id="UP000736787">
    <property type="component" value="Unassembled WGS sequence"/>
</dbReference>
<evidence type="ECO:0000313" key="3">
    <source>
        <dbReference type="Proteomes" id="UP000736787"/>
    </source>
</evidence>
<reference evidence="2" key="1">
    <citation type="submission" date="2018-10" db="EMBL/GenBank/DDBJ databases">
        <title>Effector identification in a new, highly contiguous assembly of the strawberry crown rot pathogen Phytophthora cactorum.</title>
        <authorList>
            <person name="Armitage A.D."/>
            <person name="Nellist C.F."/>
            <person name="Bates H."/>
            <person name="Vickerstaff R.J."/>
            <person name="Harrison R.J."/>
        </authorList>
    </citation>
    <scope>NUCLEOTIDE SEQUENCE</scope>
    <source>
        <strain evidence="2">4040</strain>
    </source>
</reference>
<evidence type="ECO:0000313" key="2">
    <source>
        <dbReference type="EMBL" id="KAG2945203.1"/>
    </source>
</evidence>
<protein>
    <submittedName>
        <fullName evidence="2">Uncharacterized protein</fullName>
    </submittedName>
</protein>
<name>A0A8T1E0H2_9STRA</name>
<dbReference type="AlphaFoldDB" id="A0A8T1E0H2"/>
<organism evidence="2 3">
    <name type="scientific">Phytophthora cactorum</name>
    <dbReference type="NCBI Taxonomy" id="29920"/>
    <lineage>
        <taxon>Eukaryota</taxon>
        <taxon>Sar</taxon>
        <taxon>Stramenopiles</taxon>
        <taxon>Oomycota</taxon>
        <taxon>Peronosporomycetes</taxon>
        <taxon>Peronosporales</taxon>
        <taxon>Peronosporaceae</taxon>
        <taxon>Phytophthora</taxon>
    </lineage>
</organism>